<comment type="caution">
    <text evidence="2">The sequence shown here is derived from an EMBL/GenBank/DDBJ whole genome shotgun (WGS) entry which is preliminary data.</text>
</comment>
<evidence type="ECO:0000256" key="1">
    <source>
        <dbReference type="ARBA" id="ARBA00010169"/>
    </source>
</evidence>
<gene>
    <name evidence="2" type="ORF">L3081_06085</name>
</gene>
<protein>
    <submittedName>
        <fullName evidence="2">Divalent-cation tolerance protein CutA</fullName>
    </submittedName>
</protein>
<dbReference type="Pfam" id="PF03091">
    <property type="entry name" value="CutA1"/>
    <property type="match status" value="1"/>
</dbReference>
<sequence>MIFQLVLTTCPTEQVAKVIAEHLINEKLAACVNILPNITSIYSWQNEVQYDNEIQLLIKTTSNKFTQMNARINELHPYDVVEVIALNIRQGDNHYLNWIREYLK</sequence>
<reference evidence="2" key="1">
    <citation type="submission" date="2022-01" db="EMBL/GenBank/DDBJ databases">
        <title>Colwellia maritima, isolated from seawater.</title>
        <authorList>
            <person name="Kristyanto S."/>
            <person name="Jung J."/>
            <person name="Jeon C.O."/>
        </authorList>
    </citation>
    <scope>NUCLEOTIDE SEQUENCE</scope>
    <source>
        <strain evidence="2">MSW7</strain>
    </source>
</reference>
<dbReference type="PANTHER" id="PTHR23419">
    <property type="entry name" value="DIVALENT CATION TOLERANCE CUTA-RELATED"/>
    <property type="match status" value="1"/>
</dbReference>
<name>A0ABS9WYG6_9GAMM</name>
<accession>A0ABS9WYG6</accession>
<dbReference type="PANTHER" id="PTHR23419:SF8">
    <property type="entry name" value="FI09726P"/>
    <property type="match status" value="1"/>
</dbReference>
<dbReference type="RefSeq" id="WP_242284203.1">
    <property type="nucleotide sequence ID" value="NZ_JAKKSL010000001.1"/>
</dbReference>
<dbReference type="InterPro" id="IPR011322">
    <property type="entry name" value="N-reg_PII-like_a/b"/>
</dbReference>
<dbReference type="Gene3D" id="3.30.70.120">
    <property type="match status" value="1"/>
</dbReference>
<dbReference type="InterPro" id="IPR015867">
    <property type="entry name" value="N-reg_PII/ATP_PRibTrfase_C"/>
</dbReference>
<evidence type="ECO:0000313" key="2">
    <source>
        <dbReference type="EMBL" id="MCI2283048.1"/>
    </source>
</evidence>
<evidence type="ECO:0000313" key="3">
    <source>
        <dbReference type="Proteomes" id="UP001139646"/>
    </source>
</evidence>
<dbReference type="Proteomes" id="UP001139646">
    <property type="component" value="Unassembled WGS sequence"/>
</dbReference>
<dbReference type="EMBL" id="JAKKSL010000001">
    <property type="protein sequence ID" value="MCI2283048.1"/>
    <property type="molecule type" value="Genomic_DNA"/>
</dbReference>
<organism evidence="2 3">
    <name type="scientific">Colwellia maritima</name>
    <dbReference type="NCBI Taxonomy" id="2912588"/>
    <lineage>
        <taxon>Bacteria</taxon>
        <taxon>Pseudomonadati</taxon>
        <taxon>Pseudomonadota</taxon>
        <taxon>Gammaproteobacteria</taxon>
        <taxon>Alteromonadales</taxon>
        <taxon>Colwelliaceae</taxon>
        <taxon>Colwellia</taxon>
    </lineage>
</organism>
<comment type="similarity">
    <text evidence="1">Belongs to the CutA family.</text>
</comment>
<keyword evidence="3" id="KW-1185">Reference proteome</keyword>
<dbReference type="InterPro" id="IPR004323">
    <property type="entry name" value="Ion_tolerance_CutA"/>
</dbReference>
<dbReference type="SUPFAM" id="SSF54913">
    <property type="entry name" value="GlnB-like"/>
    <property type="match status" value="1"/>
</dbReference>
<proteinExistence type="inferred from homology"/>